<dbReference type="EMBL" id="AP011763">
    <property type="protein sequence ID" value="BAL56965.1"/>
    <property type="molecule type" value="Genomic_DNA"/>
</dbReference>
<proteinExistence type="predicted"/>
<dbReference type="AlphaFoldDB" id="H5SLC9"/>
<accession>H5SLC9</accession>
<reference evidence="1" key="1">
    <citation type="journal article" date="2005" name="Environ. Microbiol.">
        <title>Genetic and functional properties of uncultivated thermophilic crenarchaeotes from a subsurface gold mine as revealed by analysis of genome fragments.</title>
        <authorList>
            <person name="Nunoura T."/>
            <person name="Hirayama H."/>
            <person name="Takami H."/>
            <person name="Oida H."/>
            <person name="Nishi S."/>
            <person name="Shimamura S."/>
            <person name="Suzuki Y."/>
            <person name="Inagaki F."/>
            <person name="Takai K."/>
            <person name="Nealson K.H."/>
            <person name="Horikoshi K."/>
        </authorList>
    </citation>
    <scope>NUCLEOTIDE SEQUENCE</scope>
</reference>
<reference evidence="1" key="2">
    <citation type="journal article" date="2012" name="PLoS ONE">
        <title>A Deeply Branching Thermophilic Bacterium with an Ancient Acetyl-CoA Pathway Dominates a Subsurface Ecosystem.</title>
        <authorList>
            <person name="Takami H."/>
            <person name="Noguchi H."/>
            <person name="Takaki Y."/>
            <person name="Uchiyama I."/>
            <person name="Toyoda A."/>
            <person name="Nishi S."/>
            <person name="Chee G.-J."/>
            <person name="Arai W."/>
            <person name="Nunoura T."/>
            <person name="Itoh T."/>
            <person name="Hattori M."/>
            <person name="Takai K."/>
        </authorList>
    </citation>
    <scope>NUCLEOTIDE SEQUENCE</scope>
</reference>
<protein>
    <submittedName>
        <fullName evidence="1">Uncharacterized protein</fullName>
    </submittedName>
</protein>
<name>H5SLC9_9ZZZZ</name>
<organism evidence="1">
    <name type="scientific">uncultured prokaryote</name>
    <dbReference type="NCBI Taxonomy" id="198431"/>
    <lineage>
        <taxon>unclassified sequences</taxon>
        <taxon>environmental samples</taxon>
    </lineage>
</organism>
<gene>
    <name evidence="1" type="ORF">HGMM_F46A05C04</name>
</gene>
<sequence length="116" mass="13013">MGRDLDGFCRRLVKKGMAGKASPGRIALEFVDYFALSTYPHLMELHQVLREAGVGELRAERLPSGLRGLHFSYGPDGGDPTILYEQEQWTGAQEHSILHEAYEIIQERLALLVPGY</sequence>
<evidence type="ECO:0000313" key="1">
    <source>
        <dbReference type="EMBL" id="BAL56965.1"/>
    </source>
</evidence>